<sequence length="237" mass="25342">MSSYKAPPISTASRARVRLWLGIAVLAIGCYLIGDVDHRLGVAWRLVSDWWPWAALGLAAINVGRGILRIESLLAPGLVAAVPLVALAVRYGVSPSVARDVILPGVLVLAGGSLALSLRTHREQQWTRVLSTGFVRVHDQLAPQVSAQAIVGELHLDLTGAQHPGGAAVPEIALGAVLGHVHLKIPRAWEVRLPEDGSHSSGWVRVNDSGTRTEQSSDYRVMLRLTGLLGVVTVSRR</sequence>
<dbReference type="Proteomes" id="UP001317259">
    <property type="component" value="Unassembled WGS sequence"/>
</dbReference>
<name>A0ABT0FZR3_9ACTN</name>
<evidence type="ECO:0008006" key="3">
    <source>
        <dbReference type="Google" id="ProtNLM"/>
    </source>
</evidence>
<evidence type="ECO:0000313" key="2">
    <source>
        <dbReference type="Proteomes" id="UP001317259"/>
    </source>
</evidence>
<reference evidence="1 2" key="1">
    <citation type="submission" date="2022-04" db="EMBL/GenBank/DDBJ databases">
        <title>Genome draft of Actinomadura sp. ATCC 31491.</title>
        <authorList>
            <person name="Shi X."/>
            <person name="Du Y."/>
        </authorList>
    </citation>
    <scope>NUCLEOTIDE SEQUENCE [LARGE SCALE GENOMIC DNA]</scope>
    <source>
        <strain evidence="1 2">ATCC 31491</strain>
    </source>
</reference>
<proteinExistence type="predicted"/>
<evidence type="ECO:0000313" key="1">
    <source>
        <dbReference type="EMBL" id="MCK2217393.1"/>
    </source>
</evidence>
<protein>
    <recommendedName>
        <fullName evidence="3">Cell wall-active antibiotics response LiaF-like C-terminal domain-containing protein</fullName>
    </recommendedName>
</protein>
<dbReference type="PROSITE" id="PS51257">
    <property type="entry name" value="PROKAR_LIPOPROTEIN"/>
    <property type="match status" value="1"/>
</dbReference>
<organism evidence="1 2">
    <name type="scientific">Actinomadura luzonensis</name>
    <dbReference type="NCBI Taxonomy" id="2805427"/>
    <lineage>
        <taxon>Bacteria</taxon>
        <taxon>Bacillati</taxon>
        <taxon>Actinomycetota</taxon>
        <taxon>Actinomycetes</taxon>
        <taxon>Streptosporangiales</taxon>
        <taxon>Thermomonosporaceae</taxon>
        <taxon>Actinomadura</taxon>
    </lineage>
</organism>
<dbReference type="EMBL" id="JAKRKC020000001">
    <property type="protein sequence ID" value="MCK2217393.1"/>
    <property type="molecule type" value="Genomic_DNA"/>
</dbReference>
<accession>A0ABT0FZR3</accession>
<gene>
    <name evidence="1" type="ORF">MF672_026915</name>
</gene>
<dbReference type="RefSeq" id="WP_242375016.1">
    <property type="nucleotide sequence ID" value="NZ_JAKRKC020000001.1"/>
</dbReference>
<keyword evidence="2" id="KW-1185">Reference proteome</keyword>
<comment type="caution">
    <text evidence="1">The sequence shown here is derived from an EMBL/GenBank/DDBJ whole genome shotgun (WGS) entry which is preliminary data.</text>
</comment>